<gene>
    <name evidence="2" type="ORF">COEREDRAFT_91975</name>
</gene>
<sequence length="68" mass="7441">MKDGAERNTHGWIPFFSSIYVSVVGHISYQYATFVATIFSSCIEGPSGGVSGRPSVQWHLSLVHTILN</sequence>
<dbReference type="Proteomes" id="UP000242474">
    <property type="component" value="Unassembled WGS sequence"/>
</dbReference>
<evidence type="ECO:0000256" key="1">
    <source>
        <dbReference type="SAM" id="Phobius"/>
    </source>
</evidence>
<keyword evidence="1" id="KW-1133">Transmembrane helix</keyword>
<keyword evidence="1" id="KW-0812">Transmembrane</keyword>
<evidence type="ECO:0000313" key="2">
    <source>
        <dbReference type="EMBL" id="PIA17267.1"/>
    </source>
</evidence>
<keyword evidence="1" id="KW-0472">Membrane</keyword>
<keyword evidence="3" id="KW-1185">Reference proteome</keyword>
<evidence type="ECO:0000313" key="3">
    <source>
        <dbReference type="Proteomes" id="UP000242474"/>
    </source>
</evidence>
<dbReference type="AlphaFoldDB" id="A0A2G5BEY0"/>
<reference evidence="2 3" key="1">
    <citation type="journal article" date="2015" name="Genome Biol. Evol.">
        <title>Phylogenomic analyses indicate that early fungi evolved digesting cell walls of algal ancestors of land plants.</title>
        <authorList>
            <person name="Chang Y."/>
            <person name="Wang S."/>
            <person name="Sekimoto S."/>
            <person name="Aerts A.L."/>
            <person name="Choi C."/>
            <person name="Clum A."/>
            <person name="LaButti K.M."/>
            <person name="Lindquist E.A."/>
            <person name="Yee Ngan C."/>
            <person name="Ohm R.A."/>
            <person name="Salamov A.A."/>
            <person name="Grigoriev I.V."/>
            <person name="Spatafora J.W."/>
            <person name="Berbee M.L."/>
        </authorList>
    </citation>
    <scope>NUCLEOTIDE SEQUENCE [LARGE SCALE GENOMIC DNA]</scope>
    <source>
        <strain evidence="2 3">NRRL 1564</strain>
    </source>
</reference>
<protein>
    <submittedName>
        <fullName evidence="2">Uncharacterized protein</fullName>
    </submittedName>
</protein>
<dbReference type="EMBL" id="KZ303495">
    <property type="protein sequence ID" value="PIA17267.1"/>
    <property type="molecule type" value="Genomic_DNA"/>
</dbReference>
<feature type="transmembrane region" description="Helical" evidence="1">
    <location>
        <begin position="12"/>
        <end position="32"/>
    </location>
</feature>
<name>A0A2G5BEY0_COERN</name>
<accession>A0A2G5BEY0</accession>
<proteinExistence type="predicted"/>
<organism evidence="2 3">
    <name type="scientific">Coemansia reversa (strain ATCC 12441 / NRRL 1564)</name>
    <dbReference type="NCBI Taxonomy" id="763665"/>
    <lineage>
        <taxon>Eukaryota</taxon>
        <taxon>Fungi</taxon>
        <taxon>Fungi incertae sedis</taxon>
        <taxon>Zoopagomycota</taxon>
        <taxon>Kickxellomycotina</taxon>
        <taxon>Kickxellomycetes</taxon>
        <taxon>Kickxellales</taxon>
        <taxon>Kickxellaceae</taxon>
        <taxon>Coemansia</taxon>
    </lineage>
</organism>